<evidence type="ECO:0000313" key="4">
    <source>
        <dbReference type="Proteomes" id="UP000033434"/>
    </source>
</evidence>
<name>A0A0F6A8R7_9GAMM</name>
<dbReference type="GO" id="GO:0008610">
    <property type="term" value="P:lipid biosynthetic process"/>
    <property type="evidence" value="ECO:0007669"/>
    <property type="project" value="TreeGrafter"/>
</dbReference>
<dbReference type="PATRIC" id="fig|1129367.4.peg.4290"/>
<comment type="similarity">
    <text evidence="1">Belongs to the thioesterase family.</text>
</comment>
<accession>A0A0F6A8R7</accession>
<evidence type="ECO:0000313" key="3">
    <source>
        <dbReference type="EMBL" id="KKE81794.1"/>
    </source>
</evidence>
<organism evidence="3 4">
    <name type="scientific">Pseudoalteromonas luteoviolacea S4054</name>
    <dbReference type="NCBI Taxonomy" id="1129367"/>
    <lineage>
        <taxon>Bacteria</taxon>
        <taxon>Pseudomonadati</taxon>
        <taxon>Pseudomonadota</taxon>
        <taxon>Gammaproteobacteria</taxon>
        <taxon>Alteromonadales</taxon>
        <taxon>Pseudoalteromonadaceae</taxon>
        <taxon>Pseudoalteromonas</taxon>
    </lineage>
</organism>
<comment type="caution">
    <text evidence="3">The sequence shown here is derived from an EMBL/GenBank/DDBJ whole genome shotgun (WGS) entry which is preliminary data.</text>
</comment>
<dbReference type="PANTHER" id="PTHR11487">
    <property type="entry name" value="THIOESTERASE"/>
    <property type="match status" value="1"/>
</dbReference>
<dbReference type="SUPFAM" id="SSF53474">
    <property type="entry name" value="alpha/beta-Hydrolases"/>
    <property type="match status" value="1"/>
</dbReference>
<dbReference type="AlphaFoldDB" id="A0A0F6A8R7"/>
<dbReference type="Pfam" id="PF00975">
    <property type="entry name" value="Thioesterase"/>
    <property type="match status" value="1"/>
</dbReference>
<dbReference type="InterPro" id="IPR029058">
    <property type="entry name" value="AB_hydrolase_fold"/>
</dbReference>
<reference evidence="3 4" key="1">
    <citation type="journal article" date="2015" name="BMC Genomics">
        <title>Genome mining reveals unlocked bioactive potential of marine Gram-negative bacteria.</title>
        <authorList>
            <person name="Machado H."/>
            <person name="Sonnenschein E.C."/>
            <person name="Melchiorsen J."/>
            <person name="Gram L."/>
        </authorList>
    </citation>
    <scope>NUCLEOTIDE SEQUENCE [LARGE SCALE GENOMIC DNA]</scope>
    <source>
        <strain evidence="3 4">S4054</strain>
    </source>
</reference>
<evidence type="ECO:0000256" key="1">
    <source>
        <dbReference type="ARBA" id="ARBA00007169"/>
    </source>
</evidence>
<protein>
    <recommendedName>
        <fullName evidence="2">Thioesterase domain-containing protein</fullName>
    </recommendedName>
</protein>
<evidence type="ECO:0000259" key="2">
    <source>
        <dbReference type="Pfam" id="PF00975"/>
    </source>
</evidence>
<sequence length="258" mass="29060">MINKNSFLPIKNSPNASVRLICFPYAGGSASVFNSWSELFSDDVEIIAAQPPGRTVRIAERPHTTMDNLVEEYMGAIDVYLDKPYLFFGHSLGSRVAYALTKQIQKRGLPMPKHVIASGSGAPHLNFEREKIYNLPNDKFKRKLRELNGTPKEVLENQELLDLFTPMLRADFEIAENYCSEKVKINSPITVLGGIEDTDVTEERLLAWKELSIYPSKTIMACGDHFFIHSNREAVINEVTNIIDSILVQINIKRAAFG</sequence>
<dbReference type="PANTHER" id="PTHR11487:SF0">
    <property type="entry name" value="S-ACYL FATTY ACID SYNTHASE THIOESTERASE, MEDIUM CHAIN"/>
    <property type="match status" value="1"/>
</dbReference>
<gene>
    <name evidence="3" type="ORF">N479_02205</name>
</gene>
<dbReference type="InterPro" id="IPR001031">
    <property type="entry name" value="Thioesterase"/>
</dbReference>
<dbReference type="Proteomes" id="UP000033434">
    <property type="component" value="Unassembled WGS sequence"/>
</dbReference>
<proteinExistence type="inferred from homology"/>
<dbReference type="EMBL" id="AUXW01000176">
    <property type="protein sequence ID" value="KKE81794.1"/>
    <property type="molecule type" value="Genomic_DNA"/>
</dbReference>
<dbReference type="RefSeq" id="WP_046357683.1">
    <property type="nucleotide sequence ID" value="NZ_AUXW01000176.1"/>
</dbReference>
<dbReference type="InterPro" id="IPR012223">
    <property type="entry name" value="TEII"/>
</dbReference>
<feature type="domain" description="Thioesterase" evidence="2">
    <location>
        <begin position="19"/>
        <end position="240"/>
    </location>
</feature>
<dbReference type="Gene3D" id="3.40.50.1820">
    <property type="entry name" value="alpha/beta hydrolase"/>
    <property type="match status" value="1"/>
</dbReference>